<keyword evidence="2" id="KW-1133">Transmembrane helix</keyword>
<dbReference type="Proteomes" id="UP001363151">
    <property type="component" value="Unassembled WGS sequence"/>
</dbReference>
<organism evidence="3 4">
    <name type="scientific">Aureococcus anophagefferens</name>
    <name type="common">Harmful bloom alga</name>
    <dbReference type="NCBI Taxonomy" id="44056"/>
    <lineage>
        <taxon>Eukaryota</taxon>
        <taxon>Sar</taxon>
        <taxon>Stramenopiles</taxon>
        <taxon>Ochrophyta</taxon>
        <taxon>Pelagophyceae</taxon>
        <taxon>Pelagomonadales</taxon>
        <taxon>Pelagomonadaceae</taxon>
        <taxon>Aureococcus</taxon>
    </lineage>
</organism>
<sequence length="505" mass="54881">MALGRRLSSGDVPAPTNWRARAQHRRRYGLIWATVVIIVSSYFGSLVVVRAFDSDDVDCSDTCADAPLNETGTVLMIGDRRRDSILKGYYDIVAGMLNPGDQCLEKGVAKRGVLAKTVYGRFGSGNGYCGTSYGVNQCLDRYFATTTNNFSVIHFSWGLHDICATRRPAEAPRPGEVAGQPTNQSVGENIYAPMTFDEYEANMDLMYRKLRNSLSPNGTMIFATTTPVPPSYDAEKRVNSDVVELNARARKLFGPTGKYADVRINDLYSNLVEICNNDPATRGYPETSDCALIQDDGVHFSPAGQRLNAIAVAAHVAPAASGAAYAGDRDSEIEKLKKDFHWEHWKVALVAQAVLLVALGALASAVVAYRARRTARRYAADDEAPAAPDGAEDAAPLTPRSQPHSPFHGRKELAINFNPGGDRARFAAGDHGARARNAGGSGSRLVDDDGRANAGSPDPADLVHPCSPFSPDERRSDPIYPQCAIDELRRPELSESSRRIFERTL</sequence>
<evidence type="ECO:0008006" key="5">
    <source>
        <dbReference type="Google" id="ProtNLM"/>
    </source>
</evidence>
<feature type="region of interest" description="Disordered" evidence="1">
    <location>
        <begin position="432"/>
        <end position="483"/>
    </location>
</feature>
<evidence type="ECO:0000313" key="3">
    <source>
        <dbReference type="EMBL" id="KAK7250415.1"/>
    </source>
</evidence>
<reference evidence="3 4" key="1">
    <citation type="submission" date="2024-03" db="EMBL/GenBank/DDBJ databases">
        <title>Aureococcus anophagefferens CCMP1851 and Kratosvirus quantuckense: Draft genome of a second virus-susceptible host strain in the model system.</title>
        <authorList>
            <person name="Chase E."/>
            <person name="Truchon A.R."/>
            <person name="Schepens W."/>
            <person name="Wilhelm S.W."/>
        </authorList>
    </citation>
    <scope>NUCLEOTIDE SEQUENCE [LARGE SCALE GENOMIC DNA]</scope>
    <source>
        <strain evidence="3 4">CCMP1851</strain>
    </source>
</reference>
<dbReference type="InterPro" id="IPR036514">
    <property type="entry name" value="SGNH_hydro_sf"/>
</dbReference>
<accession>A0ABR1GB37</accession>
<comment type="caution">
    <text evidence="3">The sequence shown here is derived from an EMBL/GenBank/DDBJ whole genome shotgun (WGS) entry which is preliminary data.</text>
</comment>
<dbReference type="CDD" id="cd00229">
    <property type="entry name" value="SGNH_hydrolase"/>
    <property type="match status" value="1"/>
</dbReference>
<evidence type="ECO:0000313" key="4">
    <source>
        <dbReference type="Proteomes" id="UP001363151"/>
    </source>
</evidence>
<name>A0ABR1GB37_AURAN</name>
<feature type="compositionally biased region" description="Low complexity" evidence="1">
    <location>
        <begin position="385"/>
        <end position="396"/>
    </location>
</feature>
<feature type="transmembrane region" description="Helical" evidence="2">
    <location>
        <begin position="29"/>
        <end position="52"/>
    </location>
</feature>
<protein>
    <recommendedName>
        <fullName evidence="5">SGNH hydrolase-type esterase domain-containing protein</fullName>
    </recommendedName>
</protein>
<dbReference type="Gene3D" id="3.40.50.1110">
    <property type="entry name" value="SGNH hydrolase"/>
    <property type="match status" value="1"/>
</dbReference>
<proteinExistence type="predicted"/>
<feature type="transmembrane region" description="Helical" evidence="2">
    <location>
        <begin position="347"/>
        <end position="369"/>
    </location>
</feature>
<gene>
    <name evidence="3" type="ORF">SO694_00007694</name>
</gene>
<evidence type="ECO:0000256" key="2">
    <source>
        <dbReference type="SAM" id="Phobius"/>
    </source>
</evidence>
<keyword evidence="2" id="KW-0472">Membrane</keyword>
<dbReference type="EMBL" id="JBBJCI010000037">
    <property type="protein sequence ID" value="KAK7250415.1"/>
    <property type="molecule type" value="Genomic_DNA"/>
</dbReference>
<dbReference type="SUPFAM" id="SSF52266">
    <property type="entry name" value="SGNH hydrolase"/>
    <property type="match status" value="1"/>
</dbReference>
<keyword evidence="2" id="KW-0812">Transmembrane</keyword>
<keyword evidence="4" id="KW-1185">Reference proteome</keyword>
<evidence type="ECO:0000256" key="1">
    <source>
        <dbReference type="SAM" id="MobiDB-lite"/>
    </source>
</evidence>
<feature type="region of interest" description="Disordered" evidence="1">
    <location>
        <begin position="378"/>
        <end position="412"/>
    </location>
</feature>